<name>A0ABR6YB59_9BURK</name>
<dbReference type="PROSITE" id="PS00086">
    <property type="entry name" value="CYTOCHROME_P450"/>
    <property type="match status" value="1"/>
</dbReference>
<evidence type="ECO:0000313" key="3">
    <source>
        <dbReference type="EMBL" id="MBC3873868.1"/>
    </source>
</evidence>
<dbReference type="Gene3D" id="1.10.630.10">
    <property type="entry name" value="Cytochrome P450"/>
    <property type="match status" value="1"/>
</dbReference>
<comment type="caution">
    <text evidence="3">The sequence shown here is derived from an EMBL/GenBank/DDBJ whole genome shotgun (WGS) entry which is preliminary data.</text>
</comment>
<dbReference type="InterPro" id="IPR036396">
    <property type="entry name" value="Cyt_P450_sf"/>
</dbReference>
<reference evidence="3 4" key="1">
    <citation type="submission" date="2020-08" db="EMBL/GenBank/DDBJ databases">
        <title>Novel species isolated from subtropical streams in China.</title>
        <authorList>
            <person name="Lu H."/>
        </authorList>
    </citation>
    <scope>NUCLEOTIDE SEQUENCE [LARGE SCALE GENOMIC DNA]</scope>
    <source>
        <strain evidence="3 4">LX15W</strain>
    </source>
</reference>
<keyword evidence="2" id="KW-0408">Iron</keyword>
<protein>
    <submittedName>
        <fullName evidence="3">Cytochrome P450</fullName>
    </submittedName>
</protein>
<gene>
    <name evidence="3" type="ORF">H8K55_09720</name>
</gene>
<evidence type="ECO:0000256" key="2">
    <source>
        <dbReference type="RuleBase" id="RU000461"/>
    </source>
</evidence>
<dbReference type="InterPro" id="IPR002397">
    <property type="entry name" value="Cyt_P450_B"/>
</dbReference>
<evidence type="ECO:0000256" key="1">
    <source>
        <dbReference type="ARBA" id="ARBA00010617"/>
    </source>
</evidence>
<evidence type="ECO:0000313" key="4">
    <source>
        <dbReference type="Proteomes" id="UP000624279"/>
    </source>
</evidence>
<dbReference type="PANTHER" id="PTHR46696">
    <property type="entry name" value="P450, PUTATIVE (EUROFUNG)-RELATED"/>
    <property type="match status" value="1"/>
</dbReference>
<dbReference type="EMBL" id="JACOGA010000008">
    <property type="protein sequence ID" value="MBC3873868.1"/>
    <property type="molecule type" value="Genomic_DNA"/>
</dbReference>
<dbReference type="InterPro" id="IPR017972">
    <property type="entry name" value="Cyt_P450_CS"/>
</dbReference>
<dbReference type="PRINTS" id="PR00385">
    <property type="entry name" value="P450"/>
</dbReference>
<dbReference type="RefSeq" id="WP_186941904.1">
    <property type="nucleotide sequence ID" value="NZ_JACOGA010000008.1"/>
</dbReference>
<keyword evidence="2" id="KW-0349">Heme</keyword>
<organism evidence="3 4">
    <name type="scientific">Undibacterium flavidum</name>
    <dbReference type="NCBI Taxonomy" id="2762297"/>
    <lineage>
        <taxon>Bacteria</taxon>
        <taxon>Pseudomonadati</taxon>
        <taxon>Pseudomonadota</taxon>
        <taxon>Betaproteobacteria</taxon>
        <taxon>Burkholderiales</taxon>
        <taxon>Oxalobacteraceae</taxon>
        <taxon>Undibacterium</taxon>
    </lineage>
</organism>
<dbReference type="InterPro" id="IPR001128">
    <property type="entry name" value="Cyt_P450"/>
</dbReference>
<sequence length="400" mass="45832">MTVNIREEEFFQNPYPYYAEIRRAGEPLWLPHEQDSTSQGVWLFAHYADALAIFKNNLTISKHIRTVRPSTIQHPFDLHLLHRDGADHLRLRRMIAEFFSLKAIAQLEPIIQQQTDYLIDALIDNFADQQSFDFITEFCDPLPVFVIAHMFGVPQNDMQKVRRWSLILGDSFDSLLVKHTNLDERRTALNEFISYVQYLIQTKRDQPDDSMLSYLLEREGQQLISSEELIGMSLFILFAGHETTINLLGSGASLLLSHPEQWALLQAQPELLPSAIEEMLRFESPEQRTSFRITSEDTEISGFTIPAGQQIGVFIGSANRDPAVFERAEEFDIRRQHNPHLAFGIGIHHCLGKTLSRAEAKIAFATLLKRCPGLVLAESSFTWRKNSFLRSLEKLSVSFA</sequence>
<proteinExistence type="inferred from homology"/>
<dbReference type="PANTHER" id="PTHR46696:SF1">
    <property type="entry name" value="CYTOCHROME P450 YJIB-RELATED"/>
    <property type="match status" value="1"/>
</dbReference>
<dbReference type="SUPFAM" id="SSF48264">
    <property type="entry name" value="Cytochrome P450"/>
    <property type="match status" value="1"/>
</dbReference>
<dbReference type="Proteomes" id="UP000624279">
    <property type="component" value="Unassembled WGS sequence"/>
</dbReference>
<keyword evidence="2" id="KW-0503">Monooxygenase</keyword>
<comment type="similarity">
    <text evidence="1 2">Belongs to the cytochrome P450 family.</text>
</comment>
<keyword evidence="2" id="KW-0560">Oxidoreductase</keyword>
<accession>A0ABR6YB59</accession>
<keyword evidence="4" id="KW-1185">Reference proteome</keyword>
<dbReference type="Pfam" id="PF00067">
    <property type="entry name" value="p450"/>
    <property type="match status" value="1"/>
</dbReference>
<keyword evidence="2" id="KW-0479">Metal-binding</keyword>
<dbReference type="PRINTS" id="PR00359">
    <property type="entry name" value="BP450"/>
</dbReference>